<reference evidence="2" key="1">
    <citation type="submission" date="2016-10" db="EMBL/GenBank/DDBJ databases">
        <authorList>
            <person name="Varghese N."/>
            <person name="Submissions S."/>
        </authorList>
    </citation>
    <scope>NUCLEOTIDE SEQUENCE [LARGE SCALE GENOMIC DNA]</scope>
    <source>
        <strain evidence="2">CGMCC 1.11012</strain>
    </source>
</reference>
<protein>
    <submittedName>
        <fullName evidence="1">Rrf2 family protein</fullName>
    </submittedName>
</protein>
<evidence type="ECO:0000313" key="2">
    <source>
        <dbReference type="Proteomes" id="UP000199050"/>
    </source>
</evidence>
<dbReference type="GO" id="GO:0005829">
    <property type="term" value="C:cytosol"/>
    <property type="evidence" value="ECO:0007669"/>
    <property type="project" value="TreeGrafter"/>
</dbReference>
<dbReference type="InterPro" id="IPR000944">
    <property type="entry name" value="Tscrpt_reg_Rrf2"/>
</dbReference>
<dbReference type="InterPro" id="IPR036390">
    <property type="entry name" value="WH_DNA-bd_sf"/>
</dbReference>
<dbReference type="PROSITE" id="PS51197">
    <property type="entry name" value="HTH_RRF2_2"/>
    <property type="match status" value="1"/>
</dbReference>
<dbReference type="STRING" id="1174501.SAMN05216192_13518"/>
<sequence>MTKTRSSGASQYKSFGLVLQAMVVLARKGDTCSSCEMAELLSSEATLLRKTMAKLTRAQILITKEGRDGGYALNCDPEKLTLADIFQALEAGEACSKAVNETMCGNALGEQMMGACSELFAEMDRSIVVVLEKYTLAEMVRKAGC</sequence>
<dbReference type="RefSeq" id="WP_090717505.1">
    <property type="nucleotide sequence ID" value="NZ_CBCSKY010000039.1"/>
</dbReference>
<accession>A0A1G9A378</accession>
<dbReference type="Proteomes" id="UP000199050">
    <property type="component" value="Unassembled WGS sequence"/>
</dbReference>
<gene>
    <name evidence="1" type="ORF">SAMN05216192_13518</name>
</gene>
<proteinExistence type="predicted"/>
<dbReference type="AlphaFoldDB" id="A0A1G9A378"/>
<keyword evidence="2" id="KW-1185">Reference proteome</keyword>
<dbReference type="OrthoDB" id="32510at2"/>
<dbReference type="GO" id="GO:0003700">
    <property type="term" value="F:DNA-binding transcription factor activity"/>
    <property type="evidence" value="ECO:0007669"/>
    <property type="project" value="TreeGrafter"/>
</dbReference>
<dbReference type="PANTHER" id="PTHR33221:SF15">
    <property type="entry name" value="HTH-TYPE TRANSCRIPTIONAL REGULATOR YWGB-RELATED"/>
    <property type="match status" value="1"/>
</dbReference>
<dbReference type="PANTHER" id="PTHR33221">
    <property type="entry name" value="WINGED HELIX-TURN-HELIX TRANSCRIPTIONAL REGULATOR, RRF2 FAMILY"/>
    <property type="match status" value="1"/>
</dbReference>
<organism evidence="1 2">
    <name type="scientific">Paenibacillus typhae</name>
    <dbReference type="NCBI Taxonomy" id="1174501"/>
    <lineage>
        <taxon>Bacteria</taxon>
        <taxon>Bacillati</taxon>
        <taxon>Bacillota</taxon>
        <taxon>Bacilli</taxon>
        <taxon>Bacillales</taxon>
        <taxon>Paenibacillaceae</taxon>
        <taxon>Paenibacillus</taxon>
    </lineage>
</organism>
<dbReference type="InterPro" id="IPR036388">
    <property type="entry name" value="WH-like_DNA-bd_sf"/>
</dbReference>
<dbReference type="SUPFAM" id="SSF46785">
    <property type="entry name" value="Winged helix' DNA-binding domain"/>
    <property type="match status" value="1"/>
</dbReference>
<dbReference type="Pfam" id="PF02082">
    <property type="entry name" value="Rrf2"/>
    <property type="match status" value="1"/>
</dbReference>
<name>A0A1G9A378_9BACL</name>
<dbReference type="Gene3D" id="1.10.10.10">
    <property type="entry name" value="Winged helix-like DNA-binding domain superfamily/Winged helix DNA-binding domain"/>
    <property type="match status" value="1"/>
</dbReference>
<dbReference type="EMBL" id="FNDX01000035">
    <property type="protein sequence ID" value="SDK21786.1"/>
    <property type="molecule type" value="Genomic_DNA"/>
</dbReference>
<evidence type="ECO:0000313" key="1">
    <source>
        <dbReference type="EMBL" id="SDK21786.1"/>
    </source>
</evidence>